<dbReference type="Pfam" id="PF06044">
    <property type="entry name" value="DpnI"/>
    <property type="match status" value="1"/>
</dbReference>
<evidence type="ECO:0000313" key="2">
    <source>
        <dbReference type="EMBL" id="MFD1161143.1"/>
    </source>
</evidence>
<keyword evidence="3" id="KW-1185">Reference proteome</keyword>
<proteinExistence type="predicted"/>
<dbReference type="EMBL" id="JBHTLJ010000001">
    <property type="protein sequence ID" value="MFD1161143.1"/>
    <property type="molecule type" value="Genomic_DNA"/>
</dbReference>
<dbReference type="InterPro" id="IPR043025">
    <property type="entry name" value="DRP_PD-(D/E)XK_dom"/>
</dbReference>
<dbReference type="Gene3D" id="1.10.10.10">
    <property type="entry name" value="Winged helix-like DNA-binding domain superfamily/Winged helix DNA-binding domain"/>
    <property type="match status" value="1"/>
</dbReference>
<name>A0ABW3R858_9FLAO</name>
<feature type="domain" description="Dam-replacing protein HTH" evidence="1">
    <location>
        <begin position="187"/>
        <end position="255"/>
    </location>
</feature>
<comment type="caution">
    <text evidence="2">The sequence shown here is derived from an EMBL/GenBank/DDBJ whole genome shotgun (WGS) entry which is preliminary data.</text>
</comment>
<protein>
    <submittedName>
        <fullName evidence="2">DpnI domain-containing protein</fullName>
    </submittedName>
</protein>
<gene>
    <name evidence="2" type="ORF">ACFQ2E_01860</name>
</gene>
<dbReference type="InterPro" id="IPR041368">
    <property type="entry name" value="DRP_C"/>
</dbReference>
<evidence type="ECO:0000259" key="1">
    <source>
        <dbReference type="Pfam" id="PF17726"/>
    </source>
</evidence>
<dbReference type="InterPro" id="IPR010324">
    <property type="entry name" value="DRP"/>
</dbReference>
<dbReference type="InterPro" id="IPR036388">
    <property type="entry name" value="WH-like_DNA-bd_sf"/>
</dbReference>
<accession>A0ABW3R858</accession>
<evidence type="ECO:0000313" key="3">
    <source>
        <dbReference type="Proteomes" id="UP001597163"/>
    </source>
</evidence>
<dbReference type="Proteomes" id="UP001597163">
    <property type="component" value="Unassembled WGS sequence"/>
</dbReference>
<dbReference type="Gene3D" id="3.40.210.30">
    <property type="entry name" value="Dam replacing family, catalytic PD-(D/E)XK domain"/>
    <property type="match status" value="1"/>
</dbReference>
<dbReference type="Pfam" id="PF17726">
    <property type="entry name" value="DpnI_C"/>
    <property type="match status" value="1"/>
</dbReference>
<reference evidence="3" key="1">
    <citation type="journal article" date="2019" name="Int. J. Syst. Evol. Microbiol.">
        <title>The Global Catalogue of Microorganisms (GCM) 10K type strain sequencing project: providing services to taxonomists for standard genome sequencing and annotation.</title>
        <authorList>
            <consortium name="The Broad Institute Genomics Platform"/>
            <consortium name="The Broad Institute Genome Sequencing Center for Infectious Disease"/>
            <person name="Wu L."/>
            <person name="Ma J."/>
        </authorList>
    </citation>
    <scope>NUCLEOTIDE SEQUENCE [LARGE SCALE GENOMIC DNA]</scope>
    <source>
        <strain evidence="3">CCUG 63246</strain>
    </source>
</reference>
<organism evidence="2 3">
    <name type="scientific">Hwangdonia seohaensis</name>
    <dbReference type="NCBI Taxonomy" id="1240727"/>
    <lineage>
        <taxon>Bacteria</taxon>
        <taxon>Pseudomonadati</taxon>
        <taxon>Bacteroidota</taxon>
        <taxon>Flavobacteriia</taxon>
        <taxon>Flavobacteriales</taxon>
        <taxon>Flavobacteriaceae</taxon>
        <taxon>Hwangdonia</taxon>
    </lineage>
</organism>
<dbReference type="RefSeq" id="WP_311935536.1">
    <property type="nucleotide sequence ID" value="NZ_JAVSCK010000001.1"/>
</dbReference>
<sequence length="258" mass="30160">MNLAFNTKLADGYSNNSQIARVLTEDWVKSNSYCPNCGELKLEEFTNNKPVADFYCKQCNSEYELKSKNSKSIGKKIVDGAYSTMIERINSDNNPNFFFLTYDKIKWEVKNFLIIPKHYFISEIIEERKPLAPTARRAGWIGCNIDLTKVPDNGRIYLIKNSEIIPKEKVRAKWQGTEFLKNKKGVSKGWILDVMNCVDIIKKDSFSLKDMYQFEEVLKLKYPDNNFIKDKIRQQLQYLRDKGLIEFKGRGNYKKIKL</sequence>
<dbReference type="CDD" id="cd22319">
    <property type="entry name" value="DpnI-like"/>
    <property type="match status" value="1"/>
</dbReference>